<evidence type="ECO:0000259" key="11">
    <source>
        <dbReference type="PROSITE" id="PS51843"/>
    </source>
</evidence>
<dbReference type="GO" id="GO:0008270">
    <property type="term" value="F:zinc ion binding"/>
    <property type="evidence" value="ECO:0007669"/>
    <property type="project" value="UniProtKB-KW"/>
</dbReference>
<feature type="compositionally biased region" description="Low complexity" evidence="9">
    <location>
        <begin position="133"/>
        <end position="150"/>
    </location>
</feature>
<evidence type="ECO:0000259" key="10">
    <source>
        <dbReference type="PROSITE" id="PS51030"/>
    </source>
</evidence>
<dbReference type="GO" id="GO:0004879">
    <property type="term" value="F:nuclear receptor activity"/>
    <property type="evidence" value="ECO:0007669"/>
    <property type="project" value="TreeGrafter"/>
</dbReference>
<dbReference type="PROSITE" id="PS00031">
    <property type="entry name" value="NUCLEAR_REC_DBD_1"/>
    <property type="match status" value="1"/>
</dbReference>
<feature type="domain" description="NR LBD" evidence="11">
    <location>
        <begin position="219"/>
        <end position="442"/>
    </location>
</feature>
<protein>
    <submittedName>
        <fullName evidence="12">Uncharacterized protein</fullName>
    </submittedName>
</protein>
<dbReference type="EMBL" id="CAJPVJ010011729">
    <property type="protein sequence ID" value="CAG2173970.1"/>
    <property type="molecule type" value="Genomic_DNA"/>
</dbReference>
<evidence type="ECO:0000313" key="13">
    <source>
        <dbReference type="Proteomes" id="UP000728032"/>
    </source>
</evidence>
<keyword evidence="4" id="KW-0805">Transcription regulation</keyword>
<dbReference type="PROSITE" id="PS51257">
    <property type="entry name" value="PROKAR_LIPOPROTEIN"/>
    <property type="match status" value="1"/>
</dbReference>
<dbReference type="Pfam" id="PF00105">
    <property type="entry name" value="zf-C4"/>
    <property type="match status" value="1"/>
</dbReference>
<dbReference type="Proteomes" id="UP000728032">
    <property type="component" value="Unassembled WGS sequence"/>
</dbReference>
<gene>
    <name evidence="12" type="ORF">ONB1V03_LOCUS13419</name>
</gene>
<evidence type="ECO:0000256" key="7">
    <source>
        <dbReference type="ARBA" id="ARBA00023170"/>
    </source>
</evidence>
<dbReference type="PRINTS" id="PR00047">
    <property type="entry name" value="STROIDFINGER"/>
</dbReference>
<sequence length="443" mass="51466">MANKETPKQCLICGDKAYVFNFGVISCQSCKAFFRRNALKNKGFECAFDSNCQVDVITRKFCQKCRLDKCFRLGMKKEWILNEDELKTMRTKIMENKVKRRNRELYKRQMVSKTADDLTAETPIPDTKYGLVGDSSSSNSSDSGKGNSDSSDSDTKNDTQIIHLNGMKVSKFNTDIIDIYNNYHREKGAEFLSSVVAISQHVTDYNKSFNTYECDKLIELFSAINFIREPTLPLEPVVTDMMNFKMAMVFKLDKEIRNFITVAQNVAEFDSLCENDRIALVKYGSVEIIGMRMIQFYNVAAQSWTIFMDKNNWIVSRLDMLRSEPMKAIFRNSFGKIGSEWDSDPIILDLLTIILLFDPNRPNLLHREVIKLQQNIYMHLLQRYLLLKYRSEYKSKTKFLNLMNALTDINIMGEIFMRKCYRTKPELLGPLLKEIFDIQDIQC</sequence>
<dbReference type="SMART" id="SM00430">
    <property type="entry name" value="HOLI"/>
    <property type="match status" value="1"/>
</dbReference>
<dbReference type="GO" id="GO:0045944">
    <property type="term" value="P:positive regulation of transcription by RNA polymerase II"/>
    <property type="evidence" value="ECO:0007669"/>
    <property type="project" value="TreeGrafter"/>
</dbReference>
<dbReference type="OrthoDB" id="6352325at2759"/>
<dbReference type="EMBL" id="OC926554">
    <property type="protein sequence ID" value="CAD7656783.1"/>
    <property type="molecule type" value="Genomic_DNA"/>
</dbReference>
<dbReference type="AlphaFoldDB" id="A0A7R9QSN7"/>
<keyword evidence="8" id="KW-0539">Nucleus</keyword>
<dbReference type="InterPro" id="IPR001628">
    <property type="entry name" value="Znf_hrmn_rcpt"/>
</dbReference>
<name>A0A7R9QSN7_9ACAR</name>
<dbReference type="GO" id="GO:0030154">
    <property type="term" value="P:cell differentiation"/>
    <property type="evidence" value="ECO:0007669"/>
    <property type="project" value="TreeGrafter"/>
</dbReference>
<dbReference type="SMART" id="SM00399">
    <property type="entry name" value="ZnF_C4"/>
    <property type="match status" value="1"/>
</dbReference>
<dbReference type="InterPro" id="IPR000536">
    <property type="entry name" value="Nucl_hrmn_rcpt_lig-bd"/>
</dbReference>
<evidence type="ECO:0000256" key="8">
    <source>
        <dbReference type="ARBA" id="ARBA00023242"/>
    </source>
</evidence>
<dbReference type="InterPro" id="IPR035500">
    <property type="entry name" value="NHR-like_dom_sf"/>
</dbReference>
<dbReference type="SUPFAM" id="SSF48508">
    <property type="entry name" value="Nuclear receptor ligand-binding domain"/>
    <property type="match status" value="1"/>
</dbReference>
<dbReference type="SUPFAM" id="SSF57716">
    <property type="entry name" value="Glucocorticoid receptor-like (DNA-binding domain)"/>
    <property type="match status" value="1"/>
</dbReference>
<dbReference type="InterPro" id="IPR013088">
    <property type="entry name" value="Znf_NHR/GATA"/>
</dbReference>
<keyword evidence="2" id="KW-0863">Zinc-finger</keyword>
<reference evidence="12" key="1">
    <citation type="submission" date="2020-11" db="EMBL/GenBank/DDBJ databases">
        <authorList>
            <person name="Tran Van P."/>
        </authorList>
    </citation>
    <scope>NUCLEOTIDE SEQUENCE</scope>
</reference>
<keyword evidence="1" id="KW-0479">Metal-binding</keyword>
<evidence type="ECO:0000256" key="2">
    <source>
        <dbReference type="ARBA" id="ARBA00022771"/>
    </source>
</evidence>
<keyword evidence="7" id="KW-0675">Receptor</keyword>
<dbReference type="GO" id="GO:0000122">
    <property type="term" value="P:negative regulation of transcription by RNA polymerase II"/>
    <property type="evidence" value="ECO:0007669"/>
    <property type="project" value="TreeGrafter"/>
</dbReference>
<dbReference type="PANTHER" id="PTHR24082:SF283">
    <property type="entry name" value="NUCLEAR HORMONE RECEPTOR HR96"/>
    <property type="match status" value="1"/>
</dbReference>
<evidence type="ECO:0000256" key="5">
    <source>
        <dbReference type="ARBA" id="ARBA00023125"/>
    </source>
</evidence>
<dbReference type="Gene3D" id="1.10.565.10">
    <property type="entry name" value="Retinoid X Receptor"/>
    <property type="match status" value="1"/>
</dbReference>
<dbReference type="PROSITE" id="PS51030">
    <property type="entry name" value="NUCLEAR_REC_DBD_2"/>
    <property type="match status" value="1"/>
</dbReference>
<organism evidence="12">
    <name type="scientific">Oppiella nova</name>
    <dbReference type="NCBI Taxonomy" id="334625"/>
    <lineage>
        <taxon>Eukaryota</taxon>
        <taxon>Metazoa</taxon>
        <taxon>Ecdysozoa</taxon>
        <taxon>Arthropoda</taxon>
        <taxon>Chelicerata</taxon>
        <taxon>Arachnida</taxon>
        <taxon>Acari</taxon>
        <taxon>Acariformes</taxon>
        <taxon>Sarcoptiformes</taxon>
        <taxon>Oribatida</taxon>
        <taxon>Brachypylina</taxon>
        <taxon>Oppioidea</taxon>
        <taxon>Oppiidae</taxon>
        <taxon>Oppiella</taxon>
    </lineage>
</organism>
<feature type="domain" description="Nuclear receptor" evidence="10">
    <location>
        <begin position="7"/>
        <end position="82"/>
    </location>
</feature>
<dbReference type="PANTHER" id="PTHR24082">
    <property type="entry name" value="NUCLEAR HORMONE RECEPTOR"/>
    <property type="match status" value="1"/>
</dbReference>
<dbReference type="InterPro" id="IPR050234">
    <property type="entry name" value="Nuclear_hormone_rcpt_NR1"/>
</dbReference>
<dbReference type="Gene3D" id="3.30.50.10">
    <property type="entry name" value="Erythroid Transcription Factor GATA-1, subunit A"/>
    <property type="match status" value="1"/>
</dbReference>
<dbReference type="PROSITE" id="PS51843">
    <property type="entry name" value="NR_LBD"/>
    <property type="match status" value="1"/>
</dbReference>
<evidence type="ECO:0000256" key="4">
    <source>
        <dbReference type="ARBA" id="ARBA00023015"/>
    </source>
</evidence>
<keyword evidence="6" id="KW-0804">Transcription</keyword>
<keyword evidence="3" id="KW-0862">Zinc</keyword>
<feature type="region of interest" description="Disordered" evidence="9">
    <location>
        <begin position="121"/>
        <end position="157"/>
    </location>
</feature>
<keyword evidence="13" id="KW-1185">Reference proteome</keyword>
<accession>A0A7R9QSN7</accession>
<evidence type="ECO:0000256" key="9">
    <source>
        <dbReference type="SAM" id="MobiDB-lite"/>
    </source>
</evidence>
<evidence type="ECO:0000313" key="12">
    <source>
        <dbReference type="EMBL" id="CAD7656783.1"/>
    </source>
</evidence>
<evidence type="ECO:0000256" key="6">
    <source>
        <dbReference type="ARBA" id="ARBA00023163"/>
    </source>
</evidence>
<evidence type="ECO:0000256" key="3">
    <source>
        <dbReference type="ARBA" id="ARBA00022833"/>
    </source>
</evidence>
<proteinExistence type="predicted"/>
<evidence type="ECO:0000256" key="1">
    <source>
        <dbReference type="ARBA" id="ARBA00022723"/>
    </source>
</evidence>
<keyword evidence="5" id="KW-0238">DNA-binding</keyword>
<dbReference type="GO" id="GO:0000978">
    <property type="term" value="F:RNA polymerase II cis-regulatory region sequence-specific DNA binding"/>
    <property type="evidence" value="ECO:0007669"/>
    <property type="project" value="TreeGrafter"/>
</dbReference>